<evidence type="ECO:0000256" key="2">
    <source>
        <dbReference type="SAM" id="SignalP"/>
    </source>
</evidence>
<reference evidence="3 4" key="1">
    <citation type="submission" date="2024-06" db="EMBL/GenBank/DDBJ databases">
        <title>The Natural Products Discovery Center: Release of the First 8490 Sequenced Strains for Exploring Actinobacteria Biosynthetic Diversity.</title>
        <authorList>
            <person name="Kalkreuter E."/>
            <person name="Kautsar S.A."/>
            <person name="Yang D."/>
            <person name="Bader C.D."/>
            <person name="Teijaro C.N."/>
            <person name="Fluegel L."/>
            <person name="Davis C.M."/>
            <person name="Simpson J.R."/>
            <person name="Lauterbach L."/>
            <person name="Steele A.D."/>
            <person name="Gui C."/>
            <person name="Meng S."/>
            <person name="Li G."/>
            <person name="Viehrig K."/>
            <person name="Ye F."/>
            <person name="Su P."/>
            <person name="Kiefer A.F."/>
            <person name="Nichols A."/>
            <person name="Cepeda A.J."/>
            <person name="Yan W."/>
            <person name="Fan B."/>
            <person name="Jiang Y."/>
            <person name="Adhikari A."/>
            <person name="Zheng C.-J."/>
            <person name="Schuster L."/>
            <person name="Cowan T.M."/>
            <person name="Smanski M.J."/>
            <person name="Chevrette M.G."/>
            <person name="De Carvalho L.P.S."/>
            <person name="Shen B."/>
        </authorList>
    </citation>
    <scope>NUCLEOTIDE SEQUENCE [LARGE SCALE GENOMIC DNA]</scope>
    <source>
        <strain evidence="3 4">NPDC053791</strain>
    </source>
</reference>
<dbReference type="RefSeq" id="WP_366090078.1">
    <property type="nucleotide sequence ID" value="NZ_JBFASG010000038.1"/>
</dbReference>
<evidence type="ECO:0000313" key="3">
    <source>
        <dbReference type="EMBL" id="MEV4926759.1"/>
    </source>
</evidence>
<protein>
    <recommendedName>
        <fullName evidence="5">Secreted protein</fullName>
    </recommendedName>
</protein>
<proteinExistence type="predicted"/>
<organism evidence="3 4">
    <name type="scientific">Streptomyces roseoverticillatus</name>
    <dbReference type="NCBI Taxonomy" id="66429"/>
    <lineage>
        <taxon>Bacteria</taxon>
        <taxon>Bacillati</taxon>
        <taxon>Actinomycetota</taxon>
        <taxon>Actinomycetes</taxon>
        <taxon>Kitasatosporales</taxon>
        <taxon>Streptomycetaceae</taxon>
        <taxon>Streptomyces</taxon>
    </lineage>
</organism>
<sequence>MRVNKFAASAIAVAACGSVAVAVAGPSLAAVNAPDPDMSVVVTPAEVPKAAVQQQLDAVGQLGEVLTLLSRIGKEAQSKTPDVAALKEMQQRLQAATGRLSDSLRTTPPARGRPATDPAGNVHDLLKKLAAAVQKLVDAVEKKDRAGAQSAITEALAVVKDLLSRLPLTGDGMPLPVPLPL</sequence>
<dbReference type="EMBL" id="JBFASG010000038">
    <property type="protein sequence ID" value="MEV4926759.1"/>
    <property type="molecule type" value="Genomic_DNA"/>
</dbReference>
<feature type="chain" id="PRO_5046711286" description="Secreted protein" evidence="2">
    <location>
        <begin position="30"/>
        <end position="181"/>
    </location>
</feature>
<keyword evidence="2" id="KW-0732">Signal</keyword>
<dbReference type="Proteomes" id="UP001552479">
    <property type="component" value="Unassembled WGS sequence"/>
</dbReference>
<name>A0ABV3J2E1_9ACTN</name>
<accession>A0ABV3J2E1</accession>
<evidence type="ECO:0000256" key="1">
    <source>
        <dbReference type="SAM" id="MobiDB-lite"/>
    </source>
</evidence>
<evidence type="ECO:0008006" key="5">
    <source>
        <dbReference type="Google" id="ProtNLM"/>
    </source>
</evidence>
<feature type="signal peptide" evidence="2">
    <location>
        <begin position="1"/>
        <end position="29"/>
    </location>
</feature>
<keyword evidence="4" id="KW-1185">Reference proteome</keyword>
<evidence type="ECO:0000313" key="4">
    <source>
        <dbReference type="Proteomes" id="UP001552479"/>
    </source>
</evidence>
<feature type="region of interest" description="Disordered" evidence="1">
    <location>
        <begin position="96"/>
        <end position="120"/>
    </location>
</feature>
<gene>
    <name evidence="3" type="ORF">AB0L03_28710</name>
</gene>
<comment type="caution">
    <text evidence="3">The sequence shown here is derived from an EMBL/GenBank/DDBJ whole genome shotgun (WGS) entry which is preliminary data.</text>
</comment>
<dbReference type="PROSITE" id="PS51257">
    <property type="entry name" value="PROKAR_LIPOPROTEIN"/>
    <property type="match status" value="1"/>
</dbReference>